<evidence type="ECO:0000313" key="1">
    <source>
        <dbReference type="EMBL" id="CAA2955780.1"/>
    </source>
</evidence>
<sequence>MSESKVSLKLLIDTKSKRVLFAEAGKDFVDFIFHILSLPLATVIRLIGKNGMVGCLGNLYDSIENLNDSYIQHGQTKDVVLKPKVQTPITSVPLLLLKNKPTEKSFYGCSHCYTISNISDDPTVKCPKCWNSMKQQMKYVAPARVIQESNDGGGLVKGVVTYMVMDDLMVKPVSTISSIALLNQFNVKEMGALKEKEVNFGMKEALKLLKASLRTNKVLTTVFLNDI</sequence>
<dbReference type="PANTHER" id="PTHR33103:SF19">
    <property type="entry name" value="OS09G0544700 PROTEIN"/>
    <property type="match status" value="1"/>
</dbReference>
<protein>
    <recommendedName>
        <fullName evidence="3">DUF674 domain-containing protein</fullName>
    </recommendedName>
</protein>
<gene>
    <name evidence="1" type="ORF">OLEA9_A065530</name>
</gene>
<dbReference type="AlphaFoldDB" id="A0A8S0PSQ5"/>
<name>A0A8S0PSQ5_OLEEU</name>
<organism evidence="1 2">
    <name type="scientific">Olea europaea subsp. europaea</name>
    <dbReference type="NCBI Taxonomy" id="158383"/>
    <lineage>
        <taxon>Eukaryota</taxon>
        <taxon>Viridiplantae</taxon>
        <taxon>Streptophyta</taxon>
        <taxon>Embryophyta</taxon>
        <taxon>Tracheophyta</taxon>
        <taxon>Spermatophyta</taxon>
        <taxon>Magnoliopsida</taxon>
        <taxon>eudicotyledons</taxon>
        <taxon>Gunneridae</taxon>
        <taxon>Pentapetalae</taxon>
        <taxon>asterids</taxon>
        <taxon>lamiids</taxon>
        <taxon>Lamiales</taxon>
        <taxon>Oleaceae</taxon>
        <taxon>Oleeae</taxon>
        <taxon>Olea</taxon>
    </lineage>
</organism>
<evidence type="ECO:0008006" key="3">
    <source>
        <dbReference type="Google" id="ProtNLM"/>
    </source>
</evidence>
<evidence type="ECO:0000313" key="2">
    <source>
        <dbReference type="Proteomes" id="UP000594638"/>
    </source>
</evidence>
<dbReference type="Pfam" id="PF05056">
    <property type="entry name" value="DUF674"/>
    <property type="match status" value="1"/>
</dbReference>
<reference evidence="1 2" key="1">
    <citation type="submission" date="2019-12" db="EMBL/GenBank/DDBJ databases">
        <authorList>
            <person name="Alioto T."/>
            <person name="Alioto T."/>
            <person name="Gomez Garrido J."/>
        </authorList>
    </citation>
    <scope>NUCLEOTIDE SEQUENCE [LARGE SCALE GENOMIC DNA]</scope>
</reference>
<dbReference type="Gramene" id="OE9A065530T1">
    <property type="protein sequence ID" value="OE9A065530C1"/>
    <property type="gene ID" value="OE9A065530"/>
</dbReference>
<dbReference type="EMBL" id="CACTIH010000163">
    <property type="protein sequence ID" value="CAA2955780.1"/>
    <property type="molecule type" value="Genomic_DNA"/>
</dbReference>
<dbReference type="Proteomes" id="UP000594638">
    <property type="component" value="Unassembled WGS sequence"/>
</dbReference>
<dbReference type="OrthoDB" id="2014278at2759"/>
<proteinExistence type="predicted"/>
<dbReference type="InterPro" id="IPR007750">
    <property type="entry name" value="DUF674"/>
</dbReference>
<comment type="caution">
    <text evidence="1">The sequence shown here is derived from an EMBL/GenBank/DDBJ whole genome shotgun (WGS) entry which is preliminary data.</text>
</comment>
<dbReference type="PANTHER" id="PTHR33103">
    <property type="entry name" value="OS01G0153900 PROTEIN"/>
    <property type="match status" value="1"/>
</dbReference>
<keyword evidence="2" id="KW-1185">Reference proteome</keyword>
<accession>A0A8S0PSQ5</accession>